<evidence type="ECO:0000313" key="7">
    <source>
        <dbReference type="EMBL" id="EAY15196.1"/>
    </source>
</evidence>
<dbReference type="SMR" id="A2DWL1"/>
<dbReference type="OrthoDB" id="6247875at2759"/>
<dbReference type="PANTHER" id="PTHR10270">
    <property type="entry name" value="SOX TRANSCRIPTION FACTOR"/>
    <property type="match status" value="1"/>
</dbReference>
<evidence type="ECO:0000256" key="1">
    <source>
        <dbReference type="ARBA" id="ARBA00023015"/>
    </source>
</evidence>
<dbReference type="GO" id="GO:0045944">
    <property type="term" value="P:positive regulation of transcription by RNA polymerase II"/>
    <property type="evidence" value="ECO:0000318"/>
    <property type="project" value="GO_Central"/>
</dbReference>
<dbReference type="SUPFAM" id="SSF47095">
    <property type="entry name" value="HMG-box"/>
    <property type="match status" value="1"/>
</dbReference>
<dbReference type="GO" id="GO:0001228">
    <property type="term" value="F:DNA-binding transcription activator activity, RNA polymerase II-specific"/>
    <property type="evidence" value="ECO:0000318"/>
    <property type="project" value="GO_Central"/>
</dbReference>
<dbReference type="VEuPathDB" id="TrichDB:TVAGG3_0201900"/>
<dbReference type="Gene3D" id="1.10.30.10">
    <property type="entry name" value="High mobility group box domain"/>
    <property type="match status" value="1"/>
</dbReference>
<dbReference type="PROSITE" id="PS50118">
    <property type="entry name" value="HMG_BOX_2"/>
    <property type="match status" value="1"/>
</dbReference>
<reference evidence="7" key="1">
    <citation type="submission" date="2006-10" db="EMBL/GenBank/DDBJ databases">
        <authorList>
            <person name="Amadeo P."/>
            <person name="Zhao Q."/>
            <person name="Wortman J."/>
            <person name="Fraser-Liggett C."/>
            <person name="Carlton J."/>
        </authorList>
    </citation>
    <scope>NUCLEOTIDE SEQUENCE</scope>
    <source>
        <strain evidence="7">G3</strain>
    </source>
</reference>
<sequence length="214" mass="24089">MFAQNGMDGSANQWQMSQIQPVPQNDAGDAQDMEEGDNAHRPPNAFILYSQAMRTQARQENPSLSNTEVSRLLGKMWKEVPNEIKLQYKQKAAAMQEEFKREHPDYTYRKARRKRALNELLTKSSTGFPGFPIGNAQYPAGDMSQFQGMPPAAQNFNMGFPQQPADQNANNNFMNQSMMPMSSMNLHGMPNPSLMQIGNIAQIPQTGIYPFNPK</sequence>
<dbReference type="InterPro" id="IPR036910">
    <property type="entry name" value="HMG_box_dom_sf"/>
</dbReference>
<keyword evidence="2 4" id="KW-0238">DNA-binding</keyword>
<dbReference type="Pfam" id="PF00505">
    <property type="entry name" value="HMG_box"/>
    <property type="match status" value="1"/>
</dbReference>
<dbReference type="VEuPathDB" id="TrichDB:TVAG_201900"/>
<dbReference type="GO" id="GO:0005634">
    <property type="term" value="C:nucleus"/>
    <property type="evidence" value="ECO:0000318"/>
    <property type="project" value="GO_Central"/>
</dbReference>
<keyword evidence="1" id="KW-0805">Transcription regulation</keyword>
<dbReference type="SMART" id="SM00398">
    <property type="entry name" value="HMG"/>
    <property type="match status" value="1"/>
</dbReference>
<dbReference type="KEGG" id="tva:4773197"/>
<proteinExistence type="predicted"/>
<dbReference type="AlphaFoldDB" id="A2DWL1"/>
<name>A2DWL1_TRIV3</name>
<dbReference type="InParanoid" id="A2DWL1"/>
<gene>
    <name evidence="7" type="ORF">TVAG_201900</name>
</gene>
<dbReference type="FunFam" id="1.10.30.10:FF:000041">
    <property type="entry name" value="HMG box family protein"/>
    <property type="match status" value="1"/>
</dbReference>
<dbReference type="GO" id="GO:0030154">
    <property type="term" value="P:cell differentiation"/>
    <property type="evidence" value="ECO:0000318"/>
    <property type="project" value="GO_Central"/>
</dbReference>
<dbReference type="RefSeq" id="XP_001327419.1">
    <property type="nucleotide sequence ID" value="XM_001327384.1"/>
</dbReference>
<keyword evidence="4" id="KW-0539">Nucleus</keyword>
<accession>A2DWL1</accession>
<dbReference type="InterPro" id="IPR050140">
    <property type="entry name" value="SRY-related_HMG-box_TF-like"/>
</dbReference>
<evidence type="ECO:0000313" key="8">
    <source>
        <dbReference type="Proteomes" id="UP000001542"/>
    </source>
</evidence>
<dbReference type="PANTHER" id="PTHR10270:SF161">
    <property type="entry name" value="SEX-DETERMINING REGION Y PROTEIN"/>
    <property type="match status" value="1"/>
</dbReference>
<feature type="DNA-binding region" description="HMG box" evidence="4">
    <location>
        <begin position="39"/>
        <end position="107"/>
    </location>
</feature>
<dbReference type="EMBL" id="DS113259">
    <property type="protein sequence ID" value="EAY15196.1"/>
    <property type="molecule type" value="Genomic_DNA"/>
</dbReference>
<evidence type="ECO:0000256" key="5">
    <source>
        <dbReference type="SAM" id="MobiDB-lite"/>
    </source>
</evidence>
<reference evidence="7" key="2">
    <citation type="journal article" date="2007" name="Science">
        <title>Draft genome sequence of the sexually transmitted pathogen Trichomonas vaginalis.</title>
        <authorList>
            <person name="Carlton J.M."/>
            <person name="Hirt R.P."/>
            <person name="Silva J.C."/>
            <person name="Delcher A.L."/>
            <person name="Schatz M."/>
            <person name="Zhao Q."/>
            <person name="Wortman J.R."/>
            <person name="Bidwell S.L."/>
            <person name="Alsmark U.C.M."/>
            <person name="Besteiro S."/>
            <person name="Sicheritz-Ponten T."/>
            <person name="Noel C.J."/>
            <person name="Dacks J.B."/>
            <person name="Foster P.G."/>
            <person name="Simillion C."/>
            <person name="Van de Peer Y."/>
            <person name="Miranda-Saavedra D."/>
            <person name="Barton G.J."/>
            <person name="Westrop G.D."/>
            <person name="Mueller S."/>
            <person name="Dessi D."/>
            <person name="Fiori P.L."/>
            <person name="Ren Q."/>
            <person name="Paulsen I."/>
            <person name="Zhang H."/>
            <person name="Bastida-Corcuera F.D."/>
            <person name="Simoes-Barbosa A."/>
            <person name="Brown M.T."/>
            <person name="Hayes R.D."/>
            <person name="Mukherjee M."/>
            <person name="Okumura C.Y."/>
            <person name="Schneider R."/>
            <person name="Smith A.J."/>
            <person name="Vanacova S."/>
            <person name="Villalvazo M."/>
            <person name="Haas B.J."/>
            <person name="Pertea M."/>
            <person name="Feldblyum T.V."/>
            <person name="Utterback T.R."/>
            <person name="Shu C.L."/>
            <person name="Osoegawa K."/>
            <person name="de Jong P.J."/>
            <person name="Hrdy I."/>
            <person name="Horvathova L."/>
            <person name="Zubacova Z."/>
            <person name="Dolezal P."/>
            <person name="Malik S.B."/>
            <person name="Logsdon J.M. Jr."/>
            <person name="Henze K."/>
            <person name="Gupta A."/>
            <person name="Wang C.C."/>
            <person name="Dunne R.L."/>
            <person name="Upcroft J.A."/>
            <person name="Upcroft P."/>
            <person name="White O."/>
            <person name="Salzberg S.L."/>
            <person name="Tang P."/>
            <person name="Chiu C.-H."/>
            <person name="Lee Y.-S."/>
            <person name="Embley T.M."/>
            <person name="Coombs G.H."/>
            <person name="Mottram J.C."/>
            <person name="Tachezy J."/>
            <person name="Fraser-Liggett C.M."/>
            <person name="Johnson P.J."/>
        </authorList>
    </citation>
    <scope>NUCLEOTIDE SEQUENCE [LARGE SCALE GENOMIC DNA]</scope>
    <source>
        <strain evidence="7">G3</strain>
    </source>
</reference>
<feature type="domain" description="HMG box" evidence="6">
    <location>
        <begin position="39"/>
        <end position="107"/>
    </location>
</feature>
<feature type="region of interest" description="Disordered" evidence="5">
    <location>
        <begin position="22"/>
        <end position="42"/>
    </location>
</feature>
<evidence type="ECO:0000256" key="2">
    <source>
        <dbReference type="ARBA" id="ARBA00023125"/>
    </source>
</evidence>
<keyword evidence="8" id="KW-1185">Reference proteome</keyword>
<dbReference type="STRING" id="5722.A2DWL1"/>
<dbReference type="CDD" id="cd01389">
    <property type="entry name" value="HMG-box_ROX1-like"/>
    <property type="match status" value="1"/>
</dbReference>
<evidence type="ECO:0000256" key="3">
    <source>
        <dbReference type="ARBA" id="ARBA00023163"/>
    </source>
</evidence>
<protein>
    <submittedName>
        <fullName evidence="7">HMG box family protein</fullName>
    </submittedName>
</protein>
<keyword evidence="3" id="KW-0804">Transcription</keyword>
<organism evidence="7 8">
    <name type="scientific">Trichomonas vaginalis (strain ATCC PRA-98 / G3)</name>
    <dbReference type="NCBI Taxonomy" id="412133"/>
    <lineage>
        <taxon>Eukaryota</taxon>
        <taxon>Metamonada</taxon>
        <taxon>Parabasalia</taxon>
        <taxon>Trichomonadida</taxon>
        <taxon>Trichomonadidae</taxon>
        <taxon>Trichomonas</taxon>
    </lineage>
</organism>
<dbReference type="InterPro" id="IPR009071">
    <property type="entry name" value="HMG_box_dom"/>
</dbReference>
<dbReference type="eggNOG" id="KOG0527">
    <property type="taxonomic scope" value="Eukaryota"/>
</dbReference>
<dbReference type="Proteomes" id="UP000001542">
    <property type="component" value="Unassembled WGS sequence"/>
</dbReference>
<dbReference type="GO" id="GO:0000978">
    <property type="term" value="F:RNA polymerase II cis-regulatory region sequence-specific DNA binding"/>
    <property type="evidence" value="ECO:0000318"/>
    <property type="project" value="GO_Central"/>
</dbReference>
<evidence type="ECO:0000256" key="4">
    <source>
        <dbReference type="PROSITE-ProRule" id="PRU00267"/>
    </source>
</evidence>
<evidence type="ECO:0000259" key="6">
    <source>
        <dbReference type="PROSITE" id="PS50118"/>
    </source>
</evidence>